<dbReference type="AlphaFoldDB" id="A0A843WP18"/>
<protein>
    <submittedName>
        <fullName evidence="1">Uncharacterized protein</fullName>
    </submittedName>
</protein>
<evidence type="ECO:0000313" key="2">
    <source>
        <dbReference type="Proteomes" id="UP000652761"/>
    </source>
</evidence>
<accession>A0A843WP18</accession>
<sequence length="167" mass="19384">NTLNEERLSKEKRKTREPTCSLEVHGMESDKKIYVEWNNVGQPVGPGGRSLRTFLDTMARNASKLPIDIPVWNKIPKHLIEEVWDFIKRKHDVGESEKKWIMKISLKSGSIRSMPCEGYFSCRRRSEVNCKNKGVQKIFHCARTQTFADICKAETTTRQHWLLNAHS</sequence>
<comment type="caution">
    <text evidence="1">The sequence shown here is derived from an EMBL/GenBank/DDBJ whole genome shotgun (WGS) entry which is preliminary data.</text>
</comment>
<dbReference type="OrthoDB" id="694021at2759"/>
<name>A0A843WP18_COLES</name>
<evidence type="ECO:0000313" key="1">
    <source>
        <dbReference type="EMBL" id="MQM07201.1"/>
    </source>
</evidence>
<organism evidence="1 2">
    <name type="scientific">Colocasia esculenta</name>
    <name type="common">Wild taro</name>
    <name type="synonym">Arum esculentum</name>
    <dbReference type="NCBI Taxonomy" id="4460"/>
    <lineage>
        <taxon>Eukaryota</taxon>
        <taxon>Viridiplantae</taxon>
        <taxon>Streptophyta</taxon>
        <taxon>Embryophyta</taxon>
        <taxon>Tracheophyta</taxon>
        <taxon>Spermatophyta</taxon>
        <taxon>Magnoliopsida</taxon>
        <taxon>Liliopsida</taxon>
        <taxon>Araceae</taxon>
        <taxon>Aroideae</taxon>
        <taxon>Colocasieae</taxon>
        <taxon>Colocasia</taxon>
    </lineage>
</organism>
<dbReference type="Proteomes" id="UP000652761">
    <property type="component" value="Unassembled WGS sequence"/>
</dbReference>
<feature type="non-terminal residue" evidence="1">
    <location>
        <position position="167"/>
    </location>
</feature>
<dbReference type="PANTHER" id="PTHR33144:SF45">
    <property type="entry name" value="TRANSPOSASE TNP1_EN_SPM-LIKE DOMAIN-CONTAINING PROTEIN"/>
    <property type="match status" value="1"/>
</dbReference>
<dbReference type="EMBL" id="NMUH01003822">
    <property type="protein sequence ID" value="MQM07201.1"/>
    <property type="molecule type" value="Genomic_DNA"/>
</dbReference>
<reference evidence="1" key="1">
    <citation type="submission" date="2017-07" db="EMBL/GenBank/DDBJ databases">
        <title>Taro Niue Genome Assembly and Annotation.</title>
        <authorList>
            <person name="Atibalentja N."/>
            <person name="Keating K."/>
            <person name="Fields C.J."/>
        </authorList>
    </citation>
    <scope>NUCLEOTIDE SEQUENCE</scope>
    <source>
        <strain evidence="1">Niue_2</strain>
        <tissue evidence="1">Leaf</tissue>
    </source>
</reference>
<gene>
    <name evidence="1" type="ORF">Taro_040041</name>
</gene>
<keyword evidence="2" id="KW-1185">Reference proteome</keyword>
<proteinExistence type="predicted"/>
<dbReference type="PANTHER" id="PTHR33144">
    <property type="entry name" value="OS10G0409366 PROTEIN-RELATED"/>
    <property type="match status" value="1"/>
</dbReference>